<keyword evidence="2" id="KW-1185">Reference proteome</keyword>
<sequence length="182" mass="20915">MALYQSNAHESPFVTGMLHGSLAVNIQPEDEWDANFRVQHFDIFNGLARDSRFHSFCSPSASPSDDLSSSCVNIDLSRRVVMQTQALVDEGLQATLKVRVRSQPIRVLVDPSFVMFLHAFFVSLLPEKQLEKVWQFATSSVADWMFADDPNSWSLPIQRKRPRKRNSCGHWRERKVALRTMY</sequence>
<dbReference type="AlphaFoldDB" id="A0AAD9FY62"/>
<comment type="caution">
    <text evidence="1">The sequence shown here is derived from an EMBL/GenBank/DDBJ whole genome shotgun (WGS) entry which is preliminary data.</text>
</comment>
<reference evidence="1" key="1">
    <citation type="submission" date="2023-08" db="EMBL/GenBank/DDBJ databases">
        <title>Reference Genome Resource for the Citrus Pathogen Phytophthora citrophthora.</title>
        <authorList>
            <person name="Moller H."/>
            <person name="Coetzee B."/>
            <person name="Rose L.J."/>
            <person name="Van Niekerk J.M."/>
        </authorList>
    </citation>
    <scope>NUCLEOTIDE SEQUENCE</scope>
    <source>
        <strain evidence="1">STE-U-9442</strain>
    </source>
</reference>
<accession>A0AAD9FY62</accession>
<dbReference type="EMBL" id="JASMQC010000112">
    <property type="protein sequence ID" value="KAK1928167.1"/>
    <property type="molecule type" value="Genomic_DNA"/>
</dbReference>
<proteinExistence type="predicted"/>
<dbReference type="Proteomes" id="UP001259832">
    <property type="component" value="Unassembled WGS sequence"/>
</dbReference>
<evidence type="ECO:0000313" key="2">
    <source>
        <dbReference type="Proteomes" id="UP001259832"/>
    </source>
</evidence>
<gene>
    <name evidence="1" type="ORF">P3T76_016363</name>
</gene>
<protein>
    <submittedName>
        <fullName evidence="1">Uncharacterized protein</fullName>
    </submittedName>
</protein>
<evidence type="ECO:0000313" key="1">
    <source>
        <dbReference type="EMBL" id="KAK1928167.1"/>
    </source>
</evidence>
<organism evidence="1 2">
    <name type="scientific">Phytophthora citrophthora</name>
    <dbReference type="NCBI Taxonomy" id="4793"/>
    <lineage>
        <taxon>Eukaryota</taxon>
        <taxon>Sar</taxon>
        <taxon>Stramenopiles</taxon>
        <taxon>Oomycota</taxon>
        <taxon>Peronosporomycetes</taxon>
        <taxon>Peronosporales</taxon>
        <taxon>Peronosporaceae</taxon>
        <taxon>Phytophthora</taxon>
    </lineage>
</organism>
<name>A0AAD9FY62_9STRA</name>